<keyword evidence="2" id="KW-1185">Reference proteome</keyword>
<evidence type="ECO:0000313" key="2">
    <source>
        <dbReference type="Proteomes" id="UP000295096"/>
    </source>
</evidence>
<dbReference type="AlphaFoldDB" id="A0A4R5Q6M5"/>
<accession>A0A4R5Q6M5</accession>
<comment type="caution">
    <text evidence="1">The sequence shown here is derived from an EMBL/GenBank/DDBJ whole genome shotgun (WGS) entry which is preliminary data.</text>
</comment>
<proteinExistence type="predicted"/>
<evidence type="ECO:0000313" key="1">
    <source>
        <dbReference type="EMBL" id="TDH58510.1"/>
    </source>
</evidence>
<reference evidence="1 2" key="1">
    <citation type="journal article" date="2016" name="J. Microbiol.">
        <title>Dankookia rubra gen. nov., sp. nov., an alphaproteobacterium isolated from sediment of a shallow stream.</title>
        <authorList>
            <person name="Kim W.H."/>
            <person name="Kim D.H."/>
            <person name="Kang K."/>
            <person name="Ahn T.Y."/>
        </authorList>
    </citation>
    <scope>NUCLEOTIDE SEQUENCE [LARGE SCALE GENOMIC DNA]</scope>
    <source>
        <strain evidence="1 2">JCM30602</strain>
    </source>
</reference>
<dbReference type="EMBL" id="SMSJ01000115">
    <property type="protein sequence ID" value="TDH58510.1"/>
    <property type="molecule type" value="Genomic_DNA"/>
</dbReference>
<gene>
    <name evidence="1" type="ORF">E2C06_32220</name>
</gene>
<sequence>MMPWNPRLPLRRHRHAAGRSVRDVVAALLDGVEPRRRSGGGAACWPAGSEPPAAAPFAHGAWSRLRSGMAAGG</sequence>
<dbReference type="RefSeq" id="WP_133292670.1">
    <property type="nucleotide sequence ID" value="NZ_SMSJ01000115.1"/>
</dbReference>
<organism evidence="1 2">
    <name type="scientific">Dankookia rubra</name>
    <dbReference type="NCBI Taxonomy" id="1442381"/>
    <lineage>
        <taxon>Bacteria</taxon>
        <taxon>Pseudomonadati</taxon>
        <taxon>Pseudomonadota</taxon>
        <taxon>Alphaproteobacteria</taxon>
        <taxon>Acetobacterales</taxon>
        <taxon>Roseomonadaceae</taxon>
        <taxon>Dankookia</taxon>
    </lineage>
</organism>
<dbReference type="Proteomes" id="UP000295096">
    <property type="component" value="Unassembled WGS sequence"/>
</dbReference>
<protein>
    <submittedName>
        <fullName evidence="1">Uncharacterized protein</fullName>
    </submittedName>
</protein>
<name>A0A4R5Q6M5_9PROT</name>